<evidence type="ECO:0000256" key="2">
    <source>
        <dbReference type="ARBA" id="ARBA00022801"/>
    </source>
</evidence>
<feature type="domain" description="Glycoside hydrolase family 2 immunoglobulin-like beta-sandwich" evidence="4">
    <location>
        <begin position="180"/>
        <end position="288"/>
    </location>
</feature>
<dbReference type="PANTHER" id="PTHR42732">
    <property type="entry name" value="BETA-GALACTOSIDASE"/>
    <property type="match status" value="1"/>
</dbReference>
<dbReference type="InterPro" id="IPR006104">
    <property type="entry name" value="Glyco_hydro_2_N"/>
</dbReference>
<dbReference type="Pfam" id="PF00703">
    <property type="entry name" value="Glyco_hydro_2"/>
    <property type="match status" value="1"/>
</dbReference>
<dbReference type="AlphaFoldDB" id="A0A2X4WIR8"/>
<dbReference type="SUPFAM" id="SSF49785">
    <property type="entry name" value="Galactose-binding domain-like"/>
    <property type="match status" value="1"/>
</dbReference>
<keyword evidence="2 7" id="KW-0378">Hydrolase</keyword>
<dbReference type="SUPFAM" id="SSF49303">
    <property type="entry name" value="beta-Galactosidase/glucuronidase domain"/>
    <property type="match status" value="1"/>
</dbReference>
<dbReference type="Pfam" id="PF02837">
    <property type="entry name" value="Glyco_hydro_2_N"/>
    <property type="match status" value="1"/>
</dbReference>
<dbReference type="Gene3D" id="2.60.40.10">
    <property type="entry name" value="Immunoglobulins"/>
    <property type="match status" value="1"/>
</dbReference>
<dbReference type="Pfam" id="PF02836">
    <property type="entry name" value="Glyco_hydro_2_C"/>
    <property type="match status" value="1"/>
</dbReference>
<feature type="domain" description="Glycosyl hydrolases family 2 sugar binding" evidence="6">
    <location>
        <begin position="18"/>
        <end position="146"/>
    </location>
</feature>
<keyword evidence="8" id="KW-1185">Reference proteome</keyword>
<proteinExistence type="inferred from homology"/>
<keyword evidence="3 7" id="KW-0326">Glycosidase</keyword>
<dbReference type="InterPro" id="IPR006102">
    <property type="entry name" value="Ig-like_GH2"/>
</dbReference>
<evidence type="ECO:0000259" key="6">
    <source>
        <dbReference type="Pfam" id="PF02837"/>
    </source>
</evidence>
<organism evidence="7 8">
    <name type="scientific">Lederbergia lenta</name>
    <name type="common">Bacillus lentus</name>
    <dbReference type="NCBI Taxonomy" id="1467"/>
    <lineage>
        <taxon>Bacteria</taxon>
        <taxon>Bacillati</taxon>
        <taxon>Bacillota</taxon>
        <taxon>Bacilli</taxon>
        <taxon>Bacillales</taxon>
        <taxon>Bacillaceae</taxon>
        <taxon>Lederbergia</taxon>
    </lineage>
</organism>
<dbReference type="GO" id="GO:0004565">
    <property type="term" value="F:beta-galactosidase activity"/>
    <property type="evidence" value="ECO:0007669"/>
    <property type="project" value="UniProtKB-EC"/>
</dbReference>
<dbReference type="InterPro" id="IPR017853">
    <property type="entry name" value="GH"/>
</dbReference>
<gene>
    <name evidence="7" type="primary">ebgA</name>
    <name evidence="7" type="ORF">NCTC4824_03770</name>
</gene>
<evidence type="ECO:0000259" key="4">
    <source>
        <dbReference type="Pfam" id="PF00703"/>
    </source>
</evidence>
<evidence type="ECO:0000256" key="1">
    <source>
        <dbReference type="ARBA" id="ARBA00007401"/>
    </source>
</evidence>
<dbReference type="Gene3D" id="2.60.120.260">
    <property type="entry name" value="Galactose-binding domain-like"/>
    <property type="match status" value="1"/>
</dbReference>
<dbReference type="EC" id="3.2.1.23" evidence="7"/>
<dbReference type="EMBL" id="LS483476">
    <property type="protein sequence ID" value="SQI62769.1"/>
    <property type="molecule type" value="Genomic_DNA"/>
</dbReference>
<dbReference type="InterPro" id="IPR051913">
    <property type="entry name" value="GH2_Domain-Containing"/>
</dbReference>
<dbReference type="InterPro" id="IPR006103">
    <property type="entry name" value="Glyco_hydro_2_cat"/>
</dbReference>
<evidence type="ECO:0000313" key="7">
    <source>
        <dbReference type="EMBL" id="SQI62769.1"/>
    </source>
</evidence>
<evidence type="ECO:0000259" key="5">
    <source>
        <dbReference type="Pfam" id="PF02836"/>
    </source>
</evidence>
<dbReference type="PANTHER" id="PTHR42732:SF3">
    <property type="entry name" value="HYDROLASE"/>
    <property type="match status" value="1"/>
</dbReference>
<dbReference type="KEGG" id="blen:NCTC4824_03770"/>
<protein>
    <submittedName>
        <fullName evidence="7">Glycoside hydrolase family protein</fullName>
        <ecNumber evidence="7">3.2.1.23</ecNumber>
    </submittedName>
</protein>
<dbReference type="STRING" id="1348624.GCA_001591545_03162"/>
<dbReference type="GO" id="GO:0005975">
    <property type="term" value="P:carbohydrate metabolic process"/>
    <property type="evidence" value="ECO:0007669"/>
    <property type="project" value="InterPro"/>
</dbReference>
<dbReference type="InterPro" id="IPR036156">
    <property type="entry name" value="Beta-gal/glucu_dom_sf"/>
</dbReference>
<dbReference type="Proteomes" id="UP000249134">
    <property type="component" value="Chromosome 1"/>
</dbReference>
<evidence type="ECO:0000256" key="3">
    <source>
        <dbReference type="ARBA" id="ARBA00023295"/>
    </source>
</evidence>
<sequence length="600" mass="69783">MRRPEYPRPQLVRDEWVNLNGAWKFSFDDKNIGLEQGWHKDPSSLKETIEVPFAYQTELSGIHDPSFHDWVWYSRQFTVPADWKEKQIKLHFGAVDYRAWVYVNGEYVGFHEGGGTSFSFDVTHCLTGGEETVTVRVHDPSTDETIPRGKQFWEEKPASIWYTRTTGIWQTVWLEAVHPTHLSSIKFTPDIEAGDVQLEWEVNGDYIGKQVEIEISFKNEIVTKDTVTLQEEYTKRSLNVFNHKIFRTGYHHDGWCWTPENPNLFDCVITLKEEDQVLDKIDSYFGMRKVHTENGMVYLNNRPYYQKLVLDQGYWPEGLLTAPTDDAFVKDIEIAKEMGFNGCRKHQKIEDPRFFYWADQLGFLVWSECAASASYSEKAASRLTREWLEAIERDYNHPSIITWVPLNESWGIPNVRSDKQQQNHSLAMYHLVKSLDTTRLVISNDGWELTRTDICAVHNYNHGGKDELAKQEAFKQSLSTKEDILQSMPAKRSIYAQGFQYEGEPILLTEFGGIGYKVGEESGWGYTSVSGSEEFLEDYARIMEHVYRSKVLHGYCYTQLTDVEQEINGLVTYDRKPKCDLEEIKKINDQWHNDIIKKGE</sequence>
<evidence type="ECO:0000313" key="8">
    <source>
        <dbReference type="Proteomes" id="UP000249134"/>
    </source>
</evidence>
<dbReference type="InterPro" id="IPR008979">
    <property type="entry name" value="Galactose-bd-like_sf"/>
</dbReference>
<reference evidence="7 8" key="1">
    <citation type="submission" date="2018-06" db="EMBL/GenBank/DDBJ databases">
        <authorList>
            <consortium name="Pathogen Informatics"/>
            <person name="Doyle S."/>
        </authorList>
    </citation>
    <scope>NUCLEOTIDE SEQUENCE [LARGE SCALE GENOMIC DNA]</scope>
    <source>
        <strain evidence="7 8">NCTC4824</strain>
    </source>
</reference>
<dbReference type="SUPFAM" id="SSF51445">
    <property type="entry name" value="(Trans)glycosidases"/>
    <property type="match status" value="1"/>
</dbReference>
<dbReference type="Gene3D" id="3.20.20.80">
    <property type="entry name" value="Glycosidases"/>
    <property type="match status" value="1"/>
</dbReference>
<feature type="domain" description="Glycoside hydrolase family 2 catalytic" evidence="5">
    <location>
        <begin position="325"/>
        <end position="589"/>
    </location>
</feature>
<accession>A0A2X4WIR8</accession>
<dbReference type="InterPro" id="IPR013783">
    <property type="entry name" value="Ig-like_fold"/>
</dbReference>
<dbReference type="RefSeq" id="WP_066144354.1">
    <property type="nucleotide sequence ID" value="NZ_CBCSGM010000004.1"/>
</dbReference>
<comment type="similarity">
    <text evidence="1">Belongs to the glycosyl hydrolase 2 family.</text>
</comment>
<name>A0A2X4WIR8_LEDLE</name>